<dbReference type="InterPro" id="IPR001387">
    <property type="entry name" value="Cro/C1-type_HTH"/>
</dbReference>
<dbReference type="CDD" id="cd00093">
    <property type="entry name" value="HTH_XRE"/>
    <property type="match status" value="1"/>
</dbReference>
<evidence type="ECO:0000259" key="1">
    <source>
        <dbReference type="PROSITE" id="PS50943"/>
    </source>
</evidence>
<dbReference type="InterPro" id="IPR001584">
    <property type="entry name" value="Integrase_cat-core"/>
</dbReference>
<dbReference type="NCBIfam" id="NF033546">
    <property type="entry name" value="transpos_IS21"/>
    <property type="match status" value="1"/>
</dbReference>
<proteinExistence type="predicted"/>
<evidence type="ECO:0000313" key="3">
    <source>
        <dbReference type="EMBL" id="MFC4620590.1"/>
    </source>
</evidence>
<dbReference type="InterPro" id="IPR054353">
    <property type="entry name" value="IstA-like_C"/>
</dbReference>
<dbReference type="SUPFAM" id="SSF47413">
    <property type="entry name" value="lambda repressor-like DNA-binding domains"/>
    <property type="match status" value="1"/>
</dbReference>
<dbReference type="PROSITE" id="PS50994">
    <property type="entry name" value="INTEGRASE"/>
    <property type="match status" value="1"/>
</dbReference>
<protein>
    <submittedName>
        <fullName evidence="3">IS21 family transposase</fullName>
    </submittedName>
</protein>
<dbReference type="PANTHER" id="PTHR35004">
    <property type="entry name" value="TRANSPOSASE RV3428C-RELATED"/>
    <property type="match status" value="1"/>
</dbReference>
<evidence type="ECO:0000313" key="4">
    <source>
        <dbReference type="Proteomes" id="UP001596022"/>
    </source>
</evidence>
<dbReference type="Gene3D" id="1.10.10.60">
    <property type="entry name" value="Homeodomain-like"/>
    <property type="match status" value="1"/>
</dbReference>
<name>A0ABV9GV66_9BACL</name>
<gene>
    <name evidence="3" type="primary">istA</name>
    <name evidence="3" type="ORF">ACFO4N_18040</name>
</gene>
<keyword evidence="4" id="KW-1185">Reference proteome</keyword>
<dbReference type="InterPro" id="IPR013249">
    <property type="entry name" value="RNA_pol_sigma70_r4_t2"/>
</dbReference>
<dbReference type="Pfam" id="PF22483">
    <property type="entry name" value="Mu-transpos_C_2"/>
    <property type="match status" value="1"/>
</dbReference>
<dbReference type="InterPro" id="IPR010982">
    <property type="entry name" value="Lambda_DNA-bd_dom_sf"/>
</dbReference>
<dbReference type="PANTHER" id="PTHR35004:SF7">
    <property type="entry name" value="INTEGRASE PROTEIN"/>
    <property type="match status" value="1"/>
</dbReference>
<organism evidence="3 4">
    <name type="scientific">Camelliibacillus cellulosilyticus</name>
    <dbReference type="NCBI Taxonomy" id="2174486"/>
    <lineage>
        <taxon>Bacteria</taxon>
        <taxon>Bacillati</taxon>
        <taxon>Bacillota</taxon>
        <taxon>Bacilli</taxon>
        <taxon>Bacillales</taxon>
        <taxon>Sporolactobacillaceae</taxon>
        <taxon>Camelliibacillus</taxon>
    </lineage>
</organism>
<evidence type="ECO:0000259" key="2">
    <source>
        <dbReference type="PROSITE" id="PS50994"/>
    </source>
</evidence>
<comment type="caution">
    <text evidence="3">The sequence shown here is derived from an EMBL/GenBank/DDBJ whole genome shotgun (WGS) entry which is preliminary data.</text>
</comment>
<dbReference type="Proteomes" id="UP001596022">
    <property type="component" value="Unassembled WGS sequence"/>
</dbReference>
<feature type="domain" description="Integrase catalytic" evidence="2">
    <location>
        <begin position="118"/>
        <end position="298"/>
    </location>
</feature>
<reference evidence="4" key="1">
    <citation type="journal article" date="2019" name="Int. J. Syst. Evol. Microbiol.">
        <title>The Global Catalogue of Microorganisms (GCM) 10K type strain sequencing project: providing services to taxonomists for standard genome sequencing and annotation.</title>
        <authorList>
            <consortium name="The Broad Institute Genomics Platform"/>
            <consortium name="The Broad Institute Genome Sequencing Center for Infectious Disease"/>
            <person name="Wu L."/>
            <person name="Ma J."/>
        </authorList>
    </citation>
    <scope>NUCLEOTIDE SEQUENCE [LARGE SCALE GENOMIC DNA]</scope>
    <source>
        <strain evidence="4">CGMCC 1.16306</strain>
    </source>
</reference>
<dbReference type="EMBL" id="JBHSFW010000034">
    <property type="protein sequence ID" value="MFC4620590.1"/>
    <property type="molecule type" value="Genomic_DNA"/>
</dbReference>
<feature type="domain" description="HTH cro/C1-type" evidence="1">
    <location>
        <begin position="7"/>
        <end position="35"/>
    </location>
</feature>
<dbReference type="RefSeq" id="WP_376847702.1">
    <property type="nucleotide sequence ID" value="NZ_JBHSFW010000034.1"/>
</dbReference>
<accession>A0ABV9GV66</accession>
<sequence length="503" mass="58862">MAQFHHIKLLKEVEGLSQRQIAKRLGISRNTVSKYLKQGAPPTTLHRQKVYKAKEYSPETKRVIPIIDQWLEEDQKRWGKQRHTAARIFRRLIDEYDFKGSESNIRKIVAKRKKRVQEAFIPLEFQLGHQFQFDWGEADILLQGRTQRIFLFCVQLSASRMRFVRAYLHEKQEAFLDGFVHAFEFFGGVPTEGLFDNLKTAVVKILQGRDRLEQEAFIGLQAHYLFKAEFCNPASGNEKGRVEGTVGYVRRNALVPYPEVQSMKELNQYLRDWCFKEAERHHVPYKQETVLDMWEKEKESLHPLPGTRFEACKLVSCQVNKTSLVTIETNQYSVPTSYVGQAVWAKIFVDRVIIVAQNQVIAEHPRSYERHQLFAVLDHYLEVLLKKPRAIRDATAFHSPDIPDIFRRFHQKMREQEGPEGDRKFVRLLLLHREMGIENLTEALLEAEKTQIFRYEKVHEIIHRMTNPNVSRALPEEKAPVNLQDYKVKASRIEQYGQLAGGH</sequence>
<dbReference type="Pfam" id="PF08281">
    <property type="entry name" value="Sigma70_r4_2"/>
    <property type="match status" value="1"/>
</dbReference>
<dbReference type="PROSITE" id="PS50943">
    <property type="entry name" value="HTH_CROC1"/>
    <property type="match status" value="1"/>
</dbReference>